<dbReference type="AlphaFoldDB" id="A0A258FR71"/>
<name>A0A258FR71_9CAUL</name>
<evidence type="ECO:0000256" key="2">
    <source>
        <dbReference type="ARBA" id="ARBA00022603"/>
    </source>
</evidence>
<dbReference type="InterPro" id="IPR046820">
    <property type="entry name" value="MmeI_TRD"/>
</dbReference>
<feature type="domain" description="MmeI-like helicase spacer" evidence="6">
    <location>
        <begin position="225"/>
        <end position="295"/>
    </location>
</feature>
<sequence length="1126" mass="124622">MDADTFIDRWSGPPISERAHYQTFVSQLCELIEVGGPDRDRAGDLNYCFERPVRFRHDDGGSHVGYIDCYRRGCFVLEAKQSAKGPIGIASGDRVDRLMRSAKRQAADYAKALDEWPPFLVVVDVGRSIELWSDFDRQGKVYSPFPDRARQRITLDRMADPEVRDMLAAVWLDPMSLDPAARVAAVTTDIAERLGWLVRSIAERMPGTADGPISDLDRGAHANRTALFMMQCIFAMFADSVGLIEDRGFLEFLKSYRGQARNFHTAASDYFRHMDSGGHCPAARQDLRRFNGGLFREVAPLPITEAELEALIAAAQADWASVEPAIFGALLEQALDPSERGRSGAHYTPRAFVERLVGPVLQPLRKDWEAIEGLAIGLHQDGRSAEAQKLVRGFHADLCALKILDPACGTGNFLYVSMHLLKTLESEVLSALHELGDPQGMLELPRHSVAPEQFLGLEQNRYAAWIAQMVLWIGHLQWHFRTFGDAKPSEPILRDAGSIQLGDAILSCDAVDLARDDQGRVVTRQRRATRNGSVQPEDENVEVERYINPRQTPWPEADFIVGNPPFMGAKDMRRHLGDGYVDALWAVRQGRHRSADLVTVWWDRAAELLTRPGSRLRRFGFITTSSITQTFSRRVIEDRLNAPRPIRLVYAVPDHPWIKGVDKAAVRIAMTVAEAGEPDGQGCMAEVVQESDLHSDLPQIVFRERVGDIGCNLSIIGGPAAVPLRANAGLSARGVQLMGAGFAVTPARADALCVHSGPVAPSPARPYRNGRDLADRSRDLMAIDFHDLDEREARRLHPGFYDHLLTTVKAARDRNGRKAYRDRWWQFGEPRRELRAALAGLDRYIVTIETAKHRWFQFLDVEILPDNKLVVIATDDAAVLGVLSSRAHLAWFRSHCGRIGAYDGDAVYVKSACFDAFPFPDLSVAARAEVAALAEELQEVRERALLRDPTLTMTTLYNAITRAGPVADDGRGQTACVELLRYLHARLNDCVEKAYGWSDSPEPEVLVDRLRALNASRAAEEALGDVRHLRPAFQKRIGPAIPVQQSDALFSGPAGLPDLPSKGAPLAAAILASLRGAGRPMTSRALLGRFSRRAGRRAEARVAETLSILAVAGSVQQTEGGWFAPR</sequence>
<evidence type="ECO:0000259" key="6">
    <source>
        <dbReference type="Pfam" id="PF20465"/>
    </source>
</evidence>
<evidence type="ECO:0000259" key="7">
    <source>
        <dbReference type="Pfam" id="PF20466"/>
    </source>
</evidence>
<dbReference type="InterPro" id="IPR029063">
    <property type="entry name" value="SAM-dependent_MTases_sf"/>
</dbReference>
<feature type="domain" description="MmeI-like DNA-methyltransferase" evidence="8">
    <location>
        <begin position="387"/>
        <end position="666"/>
    </location>
</feature>
<reference evidence="9 10" key="1">
    <citation type="submission" date="2017-03" db="EMBL/GenBank/DDBJ databases">
        <title>Lifting the veil on microbial sulfur biogeochemistry in mining wastewaters.</title>
        <authorList>
            <person name="Kantor R.S."/>
            <person name="Colenbrander Nelson T."/>
            <person name="Marshall S."/>
            <person name="Bennett D."/>
            <person name="Apte S."/>
            <person name="Camacho D."/>
            <person name="Thomas B.C."/>
            <person name="Warren L.A."/>
            <person name="Banfield J.F."/>
        </authorList>
    </citation>
    <scope>NUCLEOTIDE SEQUENCE [LARGE SCALE GENOMIC DNA]</scope>
    <source>
        <strain evidence="9">32-69-9</strain>
    </source>
</reference>
<dbReference type="InterPro" id="IPR046817">
    <property type="entry name" value="MmeI_N"/>
</dbReference>
<feature type="domain" description="MmeI-like N-terminal" evidence="5">
    <location>
        <begin position="1"/>
        <end position="203"/>
    </location>
</feature>
<dbReference type="Gene3D" id="3.40.50.150">
    <property type="entry name" value="Vaccinia Virus protein VP39"/>
    <property type="match status" value="1"/>
</dbReference>
<dbReference type="InterPro" id="IPR002052">
    <property type="entry name" value="DNA_methylase_N6_adenine_CS"/>
</dbReference>
<evidence type="ECO:0000256" key="1">
    <source>
        <dbReference type="ARBA" id="ARBA00011900"/>
    </source>
</evidence>
<dbReference type="Proteomes" id="UP000215595">
    <property type="component" value="Unassembled WGS sequence"/>
</dbReference>
<keyword evidence="3" id="KW-0808">Transferase</keyword>
<dbReference type="InterPro" id="IPR046816">
    <property type="entry name" value="MmeI_Mtase"/>
</dbReference>
<keyword evidence="9" id="KW-0540">Nuclease</keyword>
<dbReference type="PRINTS" id="PR00507">
    <property type="entry name" value="N12N6MTFRASE"/>
</dbReference>
<keyword evidence="9" id="KW-0255">Endonuclease</keyword>
<comment type="caution">
    <text evidence="9">The sequence shown here is derived from an EMBL/GenBank/DDBJ whole genome shotgun (WGS) entry which is preliminary data.</text>
</comment>
<protein>
    <recommendedName>
        <fullName evidence="1">site-specific DNA-methyltransferase (adenine-specific)</fullName>
        <ecNumber evidence="1">2.1.1.72</ecNumber>
    </recommendedName>
</protein>
<dbReference type="GO" id="GO:0004519">
    <property type="term" value="F:endonuclease activity"/>
    <property type="evidence" value="ECO:0007669"/>
    <property type="project" value="UniProtKB-KW"/>
</dbReference>
<keyword evidence="9" id="KW-0378">Hydrolase</keyword>
<accession>A0A258FR71</accession>
<dbReference type="Pfam" id="PF20473">
    <property type="entry name" value="MmeI_Mtase"/>
    <property type="match status" value="1"/>
</dbReference>
<evidence type="ECO:0000259" key="8">
    <source>
        <dbReference type="Pfam" id="PF20473"/>
    </source>
</evidence>
<dbReference type="EMBL" id="NCEB01000010">
    <property type="protein sequence ID" value="OYX34252.1"/>
    <property type="molecule type" value="Genomic_DNA"/>
</dbReference>
<dbReference type="GO" id="GO:0009007">
    <property type="term" value="F:site-specific DNA-methyltransferase (adenine-specific) activity"/>
    <property type="evidence" value="ECO:0007669"/>
    <property type="project" value="UniProtKB-EC"/>
</dbReference>
<dbReference type="Pfam" id="PF20465">
    <property type="entry name" value="MmeI_hel"/>
    <property type="match status" value="1"/>
</dbReference>
<evidence type="ECO:0000313" key="10">
    <source>
        <dbReference type="Proteomes" id="UP000215595"/>
    </source>
</evidence>
<dbReference type="PROSITE" id="PS00092">
    <property type="entry name" value="N6_MTASE"/>
    <property type="match status" value="1"/>
</dbReference>
<dbReference type="PANTHER" id="PTHR33841">
    <property type="entry name" value="DNA METHYLTRANSFERASE YEEA-RELATED"/>
    <property type="match status" value="1"/>
</dbReference>
<evidence type="ECO:0000256" key="4">
    <source>
        <dbReference type="ARBA" id="ARBA00047942"/>
    </source>
</evidence>
<gene>
    <name evidence="9" type="ORF">B7Z01_06775</name>
</gene>
<comment type="catalytic activity">
    <reaction evidence="4">
        <text>a 2'-deoxyadenosine in DNA + S-adenosyl-L-methionine = an N(6)-methyl-2'-deoxyadenosine in DNA + S-adenosyl-L-homocysteine + H(+)</text>
        <dbReference type="Rhea" id="RHEA:15197"/>
        <dbReference type="Rhea" id="RHEA-COMP:12418"/>
        <dbReference type="Rhea" id="RHEA-COMP:12419"/>
        <dbReference type="ChEBI" id="CHEBI:15378"/>
        <dbReference type="ChEBI" id="CHEBI:57856"/>
        <dbReference type="ChEBI" id="CHEBI:59789"/>
        <dbReference type="ChEBI" id="CHEBI:90615"/>
        <dbReference type="ChEBI" id="CHEBI:90616"/>
        <dbReference type="EC" id="2.1.1.72"/>
    </reaction>
</comment>
<dbReference type="Pfam" id="PF20466">
    <property type="entry name" value="MmeI_TRD"/>
    <property type="match status" value="1"/>
</dbReference>
<dbReference type="GO" id="GO:0032259">
    <property type="term" value="P:methylation"/>
    <property type="evidence" value="ECO:0007669"/>
    <property type="project" value="UniProtKB-KW"/>
</dbReference>
<dbReference type="SUPFAM" id="SSF53335">
    <property type="entry name" value="S-adenosyl-L-methionine-dependent methyltransferases"/>
    <property type="match status" value="1"/>
</dbReference>
<keyword evidence="2" id="KW-0489">Methyltransferase</keyword>
<evidence type="ECO:0000313" key="9">
    <source>
        <dbReference type="EMBL" id="OYX34252.1"/>
    </source>
</evidence>
<evidence type="ECO:0000259" key="5">
    <source>
        <dbReference type="Pfam" id="PF20464"/>
    </source>
</evidence>
<dbReference type="Pfam" id="PF20464">
    <property type="entry name" value="MmeI_N"/>
    <property type="match status" value="1"/>
</dbReference>
<organism evidence="9 10">
    <name type="scientific">Brevundimonas subvibrioides</name>
    <dbReference type="NCBI Taxonomy" id="74313"/>
    <lineage>
        <taxon>Bacteria</taxon>
        <taxon>Pseudomonadati</taxon>
        <taxon>Pseudomonadota</taxon>
        <taxon>Alphaproteobacteria</taxon>
        <taxon>Caulobacterales</taxon>
        <taxon>Caulobacteraceae</taxon>
        <taxon>Brevundimonas</taxon>
    </lineage>
</organism>
<dbReference type="InterPro" id="IPR046819">
    <property type="entry name" value="MmeI_hel"/>
</dbReference>
<dbReference type="EC" id="2.1.1.72" evidence="1"/>
<feature type="domain" description="MmeI-like target recognition" evidence="7">
    <location>
        <begin position="803"/>
        <end position="922"/>
    </location>
</feature>
<dbReference type="GO" id="GO:0003676">
    <property type="term" value="F:nucleic acid binding"/>
    <property type="evidence" value="ECO:0007669"/>
    <property type="project" value="InterPro"/>
</dbReference>
<evidence type="ECO:0000256" key="3">
    <source>
        <dbReference type="ARBA" id="ARBA00022679"/>
    </source>
</evidence>
<dbReference type="InterPro" id="IPR050953">
    <property type="entry name" value="N4_N6_ade-DNA_methylase"/>
</dbReference>
<proteinExistence type="predicted"/>
<dbReference type="PANTHER" id="PTHR33841:SF1">
    <property type="entry name" value="DNA METHYLTRANSFERASE A"/>
    <property type="match status" value="1"/>
</dbReference>